<feature type="domain" description="Mechanosensitive ion channel transmembrane helices 2/3" evidence="10">
    <location>
        <begin position="138"/>
        <end position="178"/>
    </location>
</feature>
<dbReference type="SUPFAM" id="SSF50182">
    <property type="entry name" value="Sm-like ribonucleoproteins"/>
    <property type="match status" value="1"/>
</dbReference>
<dbReference type="EMBL" id="BAABHB010000028">
    <property type="protein sequence ID" value="GAA4421542.1"/>
    <property type="molecule type" value="Genomic_DNA"/>
</dbReference>
<gene>
    <name evidence="11" type="ORF">GCM10023187_57500</name>
</gene>
<dbReference type="RefSeq" id="WP_345271596.1">
    <property type="nucleotide sequence ID" value="NZ_BAABHB010000028.1"/>
</dbReference>
<dbReference type="PANTHER" id="PTHR30566:SF25">
    <property type="entry name" value="INNER MEMBRANE PROTEIN"/>
    <property type="match status" value="1"/>
</dbReference>
<dbReference type="Gene3D" id="2.30.30.60">
    <property type="match status" value="1"/>
</dbReference>
<evidence type="ECO:0000259" key="10">
    <source>
        <dbReference type="Pfam" id="PF21088"/>
    </source>
</evidence>
<dbReference type="Gene3D" id="3.30.70.100">
    <property type="match status" value="1"/>
</dbReference>
<dbReference type="PANTHER" id="PTHR30566">
    <property type="entry name" value="YNAI-RELATED MECHANOSENSITIVE ION CHANNEL"/>
    <property type="match status" value="1"/>
</dbReference>
<dbReference type="Pfam" id="PF21082">
    <property type="entry name" value="MS_channel_3rd"/>
    <property type="match status" value="1"/>
</dbReference>
<organism evidence="11 12">
    <name type="scientific">Nibrella viscosa</name>
    <dbReference type="NCBI Taxonomy" id="1084524"/>
    <lineage>
        <taxon>Bacteria</taxon>
        <taxon>Pseudomonadati</taxon>
        <taxon>Bacteroidota</taxon>
        <taxon>Cytophagia</taxon>
        <taxon>Cytophagales</taxon>
        <taxon>Spirosomataceae</taxon>
        <taxon>Nibrella</taxon>
    </lineage>
</organism>
<dbReference type="SUPFAM" id="SSF82689">
    <property type="entry name" value="Mechanosensitive channel protein MscS (YggB), C-terminal domain"/>
    <property type="match status" value="1"/>
</dbReference>
<keyword evidence="5 7" id="KW-1133">Transmembrane helix</keyword>
<name>A0ABP8L3M1_9BACT</name>
<evidence type="ECO:0000256" key="4">
    <source>
        <dbReference type="ARBA" id="ARBA00022692"/>
    </source>
</evidence>
<comment type="subcellular location">
    <subcellularLocation>
        <location evidence="1">Cell membrane</location>
        <topology evidence="1">Multi-pass membrane protein</topology>
    </subcellularLocation>
</comment>
<evidence type="ECO:0000256" key="5">
    <source>
        <dbReference type="ARBA" id="ARBA00022989"/>
    </source>
</evidence>
<feature type="domain" description="Mechanosensitive ion channel MscS" evidence="8">
    <location>
        <begin position="179"/>
        <end position="246"/>
    </location>
</feature>
<evidence type="ECO:0000259" key="8">
    <source>
        <dbReference type="Pfam" id="PF00924"/>
    </source>
</evidence>
<evidence type="ECO:0000256" key="7">
    <source>
        <dbReference type="SAM" id="Phobius"/>
    </source>
</evidence>
<dbReference type="Proteomes" id="UP001500936">
    <property type="component" value="Unassembled WGS sequence"/>
</dbReference>
<evidence type="ECO:0000313" key="12">
    <source>
        <dbReference type="Proteomes" id="UP001500936"/>
    </source>
</evidence>
<dbReference type="Pfam" id="PF00924">
    <property type="entry name" value="MS_channel_2nd"/>
    <property type="match status" value="1"/>
</dbReference>
<feature type="domain" description="Mechanosensitive ion channel MscS C-terminal" evidence="9">
    <location>
        <begin position="253"/>
        <end position="337"/>
    </location>
</feature>
<dbReference type="InterPro" id="IPR023408">
    <property type="entry name" value="MscS_beta-dom_sf"/>
</dbReference>
<sequence length="357" mass="40533">MREVLEKVLFQNTVQDYLLALGVILVGIVMIGIFRRTILARVREWTRSTDSHFDDFVVDSIARFGIPALYFGVVTIGLNLLILTPRAEGILKVASTVVITFLIVRLVSSAILLFLRSFIRRQNQGDEKLKQVGGLMLLINVVIWAVGLLFIFDNMGYNVTTVVTGLGIGGIAVALAAQNILGDLFNYLVIFFDRPFEVGDFITVDNKMGSVDYIGIKTTRVKSLTGEQLIFANSDLTKSRIHNFKRMDRRRIAFTVKVTYQAELDQLKAIPILLKALVEEQSDALFDRAHFAAYGDSSLNFDVVYFVLSTEFNRYMDIQQTINLRIYEEFKARGIEFAYPTQALYWMNQPTEVDRYS</sequence>
<dbReference type="Pfam" id="PF21088">
    <property type="entry name" value="MS_channel_1st"/>
    <property type="match status" value="1"/>
</dbReference>
<proteinExistence type="inferred from homology"/>
<comment type="caution">
    <text evidence="11">The sequence shown here is derived from an EMBL/GenBank/DDBJ whole genome shotgun (WGS) entry which is preliminary data.</text>
</comment>
<dbReference type="InterPro" id="IPR049278">
    <property type="entry name" value="MS_channel_C"/>
</dbReference>
<feature type="transmembrane region" description="Helical" evidence="7">
    <location>
        <begin position="56"/>
        <end position="82"/>
    </location>
</feature>
<evidence type="ECO:0008006" key="13">
    <source>
        <dbReference type="Google" id="ProtNLM"/>
    </source>
</evidence>
<accession>A0ABP8L3M1</accession>
<evidence type="ECO:0000313" key="11">
    <source>
        <dbReference type="EMBL" id="GAA4421542.1"/>
    </source>
</evidence>
<dbReference type="SUPFAM" id="SSF82861">
    <property type="entry name" value="Mechanosensitive channel protein MscS (YggB), transmembrane region"/>
    <property type="match status" value="1"/>
</dbReference>
<evidence type="ECO:0000256" key="2">
    <source>
        <dbReference type="ARBA" id="ARBA00008017"/>
    </source>
</evidence>
<dbReference type="InterPro" id="IPR006685">
    <property type="entry name" value="MscS_channel_2nd"/>
</dbReference>
<dbReference type="InterPro" id="IPR011014">
    <property type="entry name" value="MscS_channel_TM-2"/>
</dbReference>
<feature type="transmembrane region" description="Helical" evidence="7">
    <location>
        <begin position="17"/>
        <end position="35"/>
    </location>
</feature>
<keyword evidence="12" id="KW-1185">Reference proteome</keyword>
<keyword evidence="6 7" id="KW-0472">Membrane</keyword>
<feature type="transmembrane region" description="Helical" evidence="7">
    <location>
        <begin position="158"/>
        <end position="177"/>
    </location>
</feature>
<reference evidence="12" key="1">
    <citation type="journal article" date="2019" name="Int. J. Syst. Evol. Microbiol.">
        <title>The Global Catalogue of Microorganisms (GCM) 10K type strain sequencing project: providing services to taxonomists for standard genome sequencing and annotation.</title>
        <authorList>
            <consortium name="The Broad Institute Genomics Platform"/>
            <consortium name="The Broad Institute Genome Sequencing Center for Infectious Disease"/>
            <person name="Wu L."/>
            <person name="Ma J."/>
        </authorList>
    </citation>
    <scope>NUCLEOTIDE SEQUENCE [LARGE SCALE GENOMIC DNA]</scope>
    <source>
        <strain evidence="12">JCM 17925</strain>
    </source>
</reference>
<evidence type="ECO:0000256" key="6">
    <source>
        <dbReference type="ARBA" id="ARBA00023136"/>
    </source>
</evidence>
<evidence type="ECO:0000256" key="3">
    <source>
        <dbReference type="ARBA" id="ARBA00022475"/>
    </source>
</evidence>
<evidence type="ECO:0000259" key="9">
    <source>
        <dbReference type="Pfam" id="PF21082"/>
    </source>
</evidence>
<keyword evidence="3" id="KW-1003">Cell membrane</keyword>
<evidence type="ECO:0000256" key="1">
    <source>
        <dbReference type="ARBA" id="ARBA00004651"/>
    </source>
</evidence>
<protein>
    <recommendedName>
        <fullName evidence="13">Small-conductance mechanosensitive channel</fullName>
    </recommendedName>
</protein>
<keyword evidence="4 7" id="KW-0812">Transmembrane</keyword>
<feature type="transmembrane region" description="Helical" evidence="7">
    <location>
        <begin position="135"/>
        <end position="152"/>
    </location>
</feature>
<dbReference type="InterPro" id="IPR049142">
    <property type="entry name" value="MS_channel_1st"/>
</dbReference>
<feature type="transmembrane region" description="Helical" evidence="7">
    <location>
        <begin position="94"/>
        <end position="115"/>
    </location>
</feature>
<dbReference type="Gene3D" id="1.10.287.1260">
    <property type="match status" value="1"/>
</dbReference>
<dbReference type="InterPro" id="IPR010920">
    <property type="entry name" value="LSM_dom_sf"/>
</dbReference>
<comment type="similarity">
    <text evidence="2">Belongs to the MscS (TC 1.A.23) family.</text>
</comment>
<dbReference type="InterPro" id="IPR011066">
    <property type="entry name" value="MscS_channel_C_sf"/>
</dbReference>